<dbReference type="PANTHER" id="PTHR46599:SF3">
    <property type="entry name" value="PIGGYBAC TRANSPOSABLE ELEMENT-DERIVED PROTEIN 4"/>
    <property type="match status" value="1"/>
</dbReference>
<name>A0A9P0TWK8_PIEBR</name>
<sequence length="110" mass="12758">MKTIDFTKEQELLVPPPSDPYDAFRLLIDDDLLDLIVRETNGNANMEMVQTTSKRGSVVLKPSAIVHYNNFMSGKDLQDQMLACSKERRCWYKKLFVHMLLMKISNSLYL</sequence>
<dbReference type="AlphaFoldDB" id="A0A9P0TWK8"/>
<organism evidence="1 2">
    <name type="scientific">Pieris brassicae</name>
    <name type="common">White butterfly</name>
    <name type="synonym">Large white butterfly</name>
    <dbReference type="NCBI Taxonomy" id="7116"/>
    <lineage>
        <taxon>Eukaryota</taxon>
        <taxon>Metazoa</taxon>
        <taxon>Ecdysozoa</taxon>
        <taxon>Arthropoda</taxon>
        <taxon>Hexapoda</taxon>
        <taxon>Insecta</taxon>
        <taxon>Pterygota</taxon>
        <taxon>Neoptera</taxon>
        <taxon>Endopterygota</taxon>
        <taxon>Lepidoptera</taxon>
        <taxon>Glossata</taxon>
        <taxon>Ditrysia</taxon>
        <taxon>Papilionoidea</taxon>
        <taxon>Pieridae</taxon>
        <taxon>Pierinae</taxon>
        <taxon>Pieris</taxon>
    </lineage>
</organism>
<keyword evidence="2" id="KW-1185">Reference proteome</keyword>
<protein>
    <recommendedName>
        <fullName evidence="3">PiggyBac transposable element-derived protein domain-containing protein</fullName>
    </recommendedName>
</protein>
<reference evidence="1" key="1">
    <citation type="submission" date="2022-05" db="EMBL/GenBank/DDBJ databases">
        <authorList>
            <person name="Okamura Y."/>
        </authorList>
    </citation>
    <scope>NUCLEOTIDE SEQUENCE</scope>
</reference>
<comment type="caution">
    <text evidence="1">The sequence shown here is derived from an EMBL/GenBank/DDBJ whole genome shotgun (WGS) entry which is preliminary data.</text>
</comment>
<proteinExistence type="predicted"/>
<evidence type="ECO:0000313" key="1">
    <source>
        <dbReference type="EMBL" id="CAH4036920.1"/>
    </source>
</evidence>
<evidence type="ECO:0008006" key="3">
    <source>
        <dbReference type="Google" id="ProtNLM"/>
    </source>
</evidence>
<evidence type="ECO:0000313" key="2">
    <source>
        <dbReference type="Proteomes" id="UP001152562"/>
    </source>
</evidence>
<dbReference type="EMBL" id="CALOZG010000085">
    <property type="protein sequence ID" value="CAH4036920.1"/>
    <property type="molecule type" value="Genomic_DNA"/>
</dbReference>
<dbReference type="PANTHER" id="PTHR46599">
    <property type="entry name" value="PIGGYBAC TRANSPOSABLE ELEMENT-DERIVED PROTEIN 4"/>
    <property type="match status" value="1"/>
</dbReference>
<accession>A0A9P0TWK8</accession>
<dbReference type="Proteomes" id="UP001152562">
    <property type="component" value="Unassembled WGS sequence"/>
</dbReference>
<gene>
    <name evidence="1" type="ORF">PIBRA_LOCUS12660</name>
</gene>